<evidence type="ECO:0000256" key="1">
    <source>
        <dbReference type="SAM" id="MobiDB-lite"/>
    </source>
</evidence>
<evidence type="ECO:0000313" key="5">
    <source>
        <dbReference type="Proteomes" id="UP000270296"/>
    </source>
</evidence>
<name>A0A183IDB4_9BILA</name>
<reference evidence="6" key="1">
    <citation type="submission" date="2016-06" db="UniProtKB">
        <authorList>
            <consortium name="WormBaseParasite"/>
        </authorList>
    </citation>
    <scope>IDENTIFICATION</scope>
</reference>
<evidence type="ECO:0000259" key="3">
    <source>
        <dbReference type="Pfam" id="PF25462"/>
    </source>
</evidence>
<reference evidence="4 5" key="2">
    <citation type="submission" date="2018-11" db="EMBL/GenBank/DDBJ databases">
        <authorList>
            <consortium name="Pathogen Informatics"/>
        </authorList>
    </citation>
    <scope>NUCLEOTIDE SEQUENCE [LARGE SCALE GENOMIC DNA]</scope>
</reference>
<dbReference type="OrthoDB" id="9449012at2759"/>
<dbReference type="InterPro" id="IPR057413">
    <property type="entry name" value="Beta-barrel_INTS6"/>
</dbReference>
<sequence>MNQRTYIGPSFLELAKGAVDTFLKFRARDPSARALDRYMLLTFEDPPKHIKAGWRESQTTFMEELRNLRATGLTNTGAALGNALHLLNVNRLQSGIDNFGNGRYPCYLEPAVILLITCGSSMTSGSDVIRELEIPKSPLPGSELVDEPFRWDHRIFALVLRIAGHPPKVFPTSSIVPSDISPVDAMCEVTGGKKLALFHILCRKSHITRLGRSYCISSQRMLIQCLESLVQKVQSGVVLYLEKIGPDPPGVATDEAAGCAQGTHRSTVVVASDSRPSSPSPSEPAWYKTRRMIYVPRVGSRGYVMSHWPIPEPFRPEPAGSTLPTRTAQPHIMFRCYPCDPLVLPDFPFDKYELEPSPLTQFILEMKQPSVCWQVFVCKSCVISELGAPFGYMKASSSLSCVNLFIMPYNYPHLFQLLEELRKSLSCKPTQSWRMKFEQYLKLLPPYYFQPLRKALLRMGLGRVMPDACENYLSYTVLSYISKIKQLAQEEFTKICQSVTQSRPHPEARKLIQSFQRPSVSSSRTKTDVQKSSKSLDDSGKTSKFHPGEFANFRIPLPPSSPPKPATSNGILRWNVSLLDTSDRDILKVVSRARKIFVLLQGRNVSNVLGLRPVHAGSDELHDLPVAEMGNYQEYLKQMPPPLRDIEPPPVRQHAFGNPFKVDKARFHTVSIFLQNIVVGAAVLDRGSKP</sequence>
<keyword evidence="5" id="KW-1185">Reference proteome</keyword>
<feature type="domain" description="Integrator complex subunit 6-like beta-barrel" evidence="3">
    <location>
        <begin position="285"/>
        <end position="422"/>
    </location>
</feature>
<feature type="compositionally biased region" description="Basic and acidic residues" evidence="1">
    <location>
        <begin position="525"/>
        <end position="541"/>
    </location>
</feature>
<dbReference type="GO" id="GO:0034472">
    <property type="term" value="P:snRNA 3'-end processing"/>
    <property type="evidence" value="ECO:0007669"/>
    <property type="project" value="TreeGrafter"/>
</dbReference>
<gene>
    <name evidence="4" type="ORF">SBAD_LOCUS1608</name>
</gene>
<dbReference type="Pfam" id="PF13519">
    <property type="entry name" value="VWA_2"/>
    <property type="match status" value="1"/>
</dbReference>
<dbReference type="PANTHER" id="PTHR12957">
    <property type="entry name" value="DEAD/H BOX POLYPEPTIDE 26/DICE1-RELATED"/>
    <property type="match status" value="1"/>
</dbReference>
<feature type="compositionally biased region" description="Polar residues" evidence="1">
    <location>
        <begin position="513"/>
        <end position="524"/>
    </location>
</feature>
<dbReference type="GO" id="GO:0032039">
    <property type="term" value="C:integrator complex"/>
    <property type="evidence" value="ECO:0007669"/>
    <property type="project" value="TreeGrafter"/>
</dbReference>
<organism evidence="6">
    <name type="scientific">Soboliphyme baturini</name>
    <dbReference type="NCBI Taxonomy" id="241478"/>
    <lineage>
        <taxon>Eukaryota</taxon>
        <taxon>Metazoa</taxon>
        <taxon>Ecdysozoa</taxon>
        <taxon>Nematoda</taxon>
        <taxon>Enoplea</taxon>
        <taxon>Dorylaimia</taxon>
        <taxon>Dioctophymatida</taxon>
        <taxon>Dioctophymatoidea</taxon>
        <taxon>Soboliphymatidae</taxon>
        <taxon>Soboliphyme</taxon>
    </lineage>
</organism>
<evidence type="ECO:0000313" key="4">
    <source>
        <dbReference type="EMBL" id="VDO94882.1"/>
    </source>
</evidence>
<dbReference type="EMBL" id="UZAM01006884">
    <property type="protein sequence ID" value="VDO94882.1"/>
    <property type="molecule type" value="Genomic_DNA"/>
</dbReference>
<dbReference type="InterPro" id="IPR051113">
    <property type="entry name" value="Integrator_subunit6"/>
</dbReference>
<dbReference type="PANTHER" id="PTHR12957:SF2">
    <property type="entry name" value="INTEGRATOR COMPLEX SUBUNIT 6"/>
    <property type="match status" value="1"/>
</dbReference>
<dbReference type="Proteomes" id="UP000270296">
    <property type="component" value="Unassembled WGS sequence"/>
</dbReference>
<feature type="compositionally biased region" description="Pro residues" evidence="1">
    <location>
        <begin position="556"/>
        <end position="565"/>
    </location>
</feature>
<feature type="region of interest" description="Disordered" evidence="1">
    <location>
        <begin position="512"/>
        <end position="568"/>
    </location>
</feature>
<proteinExistence type="predicted"/>
<protein>
    <submittedName>
        <fullName evidence="6">VWFA domain-containing protein</fullName>
    </submittedName>
</protein>
<accession>A0A183IDB4</accession>
<evidence type="ECO:0000259" key="2">
    <source>
        <dbReference type="Pfam" id="PF13519"/>
    </source>
</evidence>
<feature type="domain" description="VWFA" evidence="2">
    <location>
        <begin position="1"/>
        <end position="119"/>
    </location>
</feature>
<evidence type="ECO:0000313" key="6">
    <source>
        <dbReference type="WBParaSite" id="SBAD_0000168201-mRNA-1"/>
    </source>
</evidence>
<dbReference type="WBParaSite" id="SBAD_0000168201-mRNA-1">
    <property type="protein sequence ID" value="SBAD_0000168201-mRNA-1"/>
    <property type="gene ID" value="SBAD_0000168201"/>
</dbReference>
<dbReference type="Pfam" id="PF25462">
    <property type="entry name" value="Beta-barrel_INTS6"/>
    <property type="match status" value="1"/>
</dbReference>
<dbReference type="FunFam" id="3.40.50.410:FF:000010">
    <property type="entry name" value="Integrator complex subunit 6 like"/>
    <property type="match status" value="1"/>
</dbReference>
<dbReference type="InterPro" id="IPR002035">
    <property type="entry name" value="VWF_A"/>
</dbReference>
<dbReference type="AlphaFoldDB" id="A0A183IDB4"/>